<accession>Q8SXZ8</accession>
<name>Q8SXZ8_DROME</name>
<dbReference type="EMBL" id="AY075478">
    <property type="protein sequence ID" value="AAL68290.2"/>
    <property type="molecule type" value="mRNA"/>
</dbReference>
<sequence length="90" mass="10382">WPKVMVLVEWMGGGGGSRWQGRGAGVNRCVVESRLLLLLPRFLVLRLLIPGTQMFQMFQMLRCSVALVLRYIWNSSRLCGRRMMTPDDNR</sequence>
<organism evidence="1">
    <name type="scientific">Drosophila melanogaster</name>
    <name type="common">Fruit fly</name>
    <dbReference type="NCBI Taxonomy" id="7227"/>
    <lineage>
        <taxon>Eukaryota</taxon>
        <taxon>Metazoa</taxon>
        <taxon>Ecdysozoa</taxon>
        <taxon>Arthropoda</taxon>
        <taxon>Hexapoda</taxon>
        <taxon>Insecta</taxon>
        <taxon>Pterygota</taxon>
        <taxon>Neoptera</taxon>
        <taxon>Endopterygota</taxon>
        <taxon>Diptera</taxon>
        <taxon>Brachycera</taxon>
        <taxon>Muscomorpha</taxon>
        <taxon>Ephydroidea</taxon>
        <taxon>Drosophilidae</taxon>
        <taxon>Drosophila</taxon>
        <taxon>Sophophora</taxon>
    </lineage>
</organism>
<reference evidence="1" key="1">
    <citation type="submission" date="2003-02" db="EMBL/GenBank/DDBJ databases">
        <authorList>
            <person name="Stapleton M."/>
            <person name="Brokstein P."/>
            <person name="Hong L."/>
            <person name="Agbayani A."/>
            <person name="Carlson J."/>
            <person name="Champe M."/>
            <person name="Chavez C."/>
            <person name="Dorsett V."/>
            <person name="Dresnek D."/>
            <person name="Farfan D."/>
            <person name="Frise E."/>
            <person name="George R."/>
            <person name="Gonzalez M."/>
            <person name="Guarin H."/>
            <person name="Kronmiller B."/>
            <person name="Li P."/>
            <person name="Liao G."/>
            <person name="Miranda A."/>
            <person name="Mungall C.J."/>
            <person name="Nunoo J."/>
            <person name="Pacleb J."/>
            <person name="Paragas V."/>
            <person name="Park S."/>
            <person name="Patel S."/>
            <person name="Phouanenavong S."/>
            <person name="Wan K."/>
            <person name="Yu C."/>
            <person name="Lewis S.E."/>
            <person name="Rubin G.M."/>
            <person name="Celniker S."/>
        </authorList>
    </citation>
    <scope>NUCLEOTIDE SEQUENCE</scope>
    <source>
        <strain evidence="1">Berkeley</strain>
    </source>
</reference>
<dbReference type="AlphaFoldDB" id="Q8SXZ8"/>
<evidence type="ECO:0000313" key="1">
    <source>
        <dbReference type="EMBL" id="AAL68290.2"/>
    </source>
</evidence>
<feature type="non-terminal residue" evidence="1">
    <location>
        <position position="1"/>
    </location>
</feature>
<proteinExistence type="evidence at transcript level"/>
<protein>
    <submittedName>
        <fullName evidence="1">RE36972p</fullName>
    </submittedName>
</protein>